<dbReference type="GeneID" id="111296850"/>
<dbReference type="AlphaFoldDB" id="A0A6P5Z3B7"/>
<organism evidence="2 3">
    <name type="scientific">Durio zibethinus</name>
    <name type="common">Durian</name>
    <dbReference type="NCBI Taxonomy" id="66656"/>
    <lineage>
        <taxon>Eukaryota</taxon>
        <taxon>Viridiplantae</taxon>
        <taxon>Streptophyta</taxon>
        <taxon>Embryophyta</taxon>
        <taxon>Tracheophyta</taxon>
        <taxon>Spermatophyta</taxon>
        <taxon>Magnoliopsida</taxon>
        <taxon>eudicotyledons</taxon>
        <taxon>Gunneridae</taxon>
        <taxon>Pentapetalae</taxon>
        <taxon>rosids</taxon>
        <taxon>malvids</taxon>
        <taxon>Malvales</taxon>
        <taxon>Malvaceae</taxon>
        <taxon>Helicteroideae</taxon>
        <taxon>Durio</taxon>
    </lineage>
</organism>
<reference evidence="3" key="1">
    <citation type="submission" date="2025-08" db="UniProtKB">
        <authorList>
            <consortium name="RefSeq"/>
        </authorList>
    </citation>
    <scope>IDENTIFICATION</scope>
    <source>
        <tissue evidence="3">Fruit stalk</tissue>
    </source>
</reference>
<keyword evidence="2" id="KW-1185">Reference proteome</keyword>
<dbReference type="PANTHER" id="PTHR35021">
    <property type="match status" value="1"/>
</dbReference>
<sequence length="168" mass="18859">MVGNVETSRAKPSSAFQDNATNGPTADQAQGSLQTCEELQYSFKDFDEFKNKVFAKDNNKVNVLQFPNLEEAIKIASTIVPDYLQHIAGKIQIDRGTCTEFELINIQLLVCAAIKEMEDLPLQQLNLSTFLKWGATFNRAKELGFQVKFADTLLKNNLGIFFGYQRPS</sequence>
<dbReference type="KEGG" id="dzi:111296850"/>
<dbReference type="Proteomes" id="UP000515121">
    <property type="component" value="Unplaced"/>
</dbReference>
<dbReference type="OrthoDB" id="997798at2759"/>
<evidence type="ECO:0000313" key="3">
    <source>
        <dbReference type="RefSeq" id="XP_022747060.1"/>
    </source>
</evidence>
<evidence type="ECO:0000256" key="1">
    <source>
        <dbReference type="SAM" id="MobiDB-lite"/>
    </source>
</evidence>
<evidence type="ECO:0000313" key="2">
    <source>
        <dbReference type="Proteomes" id="UP000515121"/>
    </source>
</evidence>
<protein>
    <submittedName>
        <fullName evidence="3">Uncharacterized protein LOC111296850</fullName>
    </submittedName>
</protein>
<proteinExistence type="predicted"/>
<gene>
    <name evidence="3" type="primary">LOC111296850</name>
</gene>
<name>A0A6P5Z3B7_DURZI</name>
<accession>A0A6P5Z3B7</accession>
<feature type="region of interest" description="Disordered" evidence="1">
    <location>
        <begin position="1"/>
        <end position="31"/>
    </location>
</feature>
<dbReference type="RefSeq" id="XP_022747060.1">
    <property type="nucleotide sequence ID" value="XM_022891325.1"/>
</dbReference>
<dbReference type="PANTHER" id="PTHR35021:SF8">
    <property type="entry name" value="FIBER PROTEIN FB17"/>
    <property type="match status" value="1"/>
</dbReference>